<dbReference type="KEGG" id="pyr:P186_0713"/>
<dbReference type="BioCyc" id="PSP1104324:GJSN-701-MONOMER"/>
<keyword evidence="6" id="KW-1185">Reference proteome</keyword>
<dbReference type="EMBL" id="CP003098">
    <property type="protein sequence ID" value="AET32163.1"/>
    <property type="molecule type" value="Genomic_DNA"/>
</dbReference>
<reference evidence="5 6" key="1">
    <citation type="journal article" date="2012" name="J. Bacteriol.">
        <title>Complete genome sequence of strain 1860, a crenarchaeon of the genus pyrobaculum able to grow with various electron acceptors.</title>
        <authorList>
            <person name="Mardanov A.V."/>
            <person name="Gumerov V.M."/>
            <person name="Slobodkina G.B."/>
            <person name="Beletsky A.V."/>
            <person name="Bonch-Osmolovskaya E.A."/>
            <person name="Ravin N.V."/>
            <person name="Skryabin K.G."/>
        </authorList>
    </citation>
    <scope>NUCLEOTIDE SEQUENCE [LARGE SCALE GENOMIC DNA]</scope>
    <source>
        <strain evidence="5 6">1860</strain>
    </source>
</reference>
<evidence type="ECO:0000256" key="2">
    <source>
        <dbReference type="ARBA" id="ARBA00023239"/>
    </source>
</evidence>
<dbReference type="AlphaFoldDB" id="G7VI71"/>
<evidence type="ECO:0000313" key="6">
    <source>
        <dbReference type="Proteomes" id="UP000005867"/>
    </source>
</evidence>
<dbReference type="STRING" id="1104324.P186_0713"/>
<dbReference type="Proteomes" id="UP000005867">
    <property type="component" value="Chromosome"/>
</dbReference>
<keyword evidence="5" id="KW-0670">Pyruvate</keyword>
<dbReference type="GO" id="GO:0015977">
    <property type="term" value="P:carbon fixation"/>
    <property type="evidence" value="ECO:0007669"/>
    <property type="project" value="UniProtKB-KW"/>
</dbReference>
<keyword evidence="2" id="KW-0456">Lyase</keyword>
<sequence length="486" mass="55585">MFFNYFYNYRFYSLNFKNLQIETQVMTPKLMCTQHPDTTVKITAAEEVDEALVGHTAYGCDEVMIDYEGKTTPYSQPKDITVKAKEADLPLGEKFFLTPRMPNPRLEEFERAMLTLEAAVLANYFSVKLMGRQAIRWVVLPMVADIDTLYLVYRMLQHKSRIYEQELGIKWEPIEIVPLVEDAHAQLKIEDMLASFMNKLEEKPQRIRLFLGKSDSAVKYGHIASALSIVLTLAKTPQIEERFGVRIHPILGMGSPPFRGGINNPQLAHLEVLQYSGYYTVTIQSAVRYDVSYNEYVNVKESLLAACCVRGVKAVDPELYQIITQASSNYRGVVAKYADKIVEVARLVPPTRDRVSWNVYGRSLTLHDRVVNMPRAIVYTSTWYAMGLPPILLDAPTVVELARGDKLDLLLRALPAYRKEVQYDAQFYDPAIAERYVGEDFVKIVNEALDYLDVRDRAAGTYLALLRMYRNESNIIAMAKYRKFLG</sequence>
<protein>
    <recommendedName>
        <fullName evidence="4">Phosphoenolpyruvate carboxylase</fullName>
        <ecNumber evidence="4">4.1.1.31</ecNumber>
    </recommendedName>
</protein>
<keyword evidence="1" id="KW-0460">Magnesium</keyword>
<dbReference type="Pfam" id="PF14010">
    <property type="entry name" value="PEPcase_2"/>
    <property type="match status" value="1"/>
</dbReference>
<dbReference type="InterPro" id="IPR015813">
    <property type="entry name" value="Pyrv/PenolPyrv_kinase-like_dom"/>
</dbReference>
<dbReference type="InterPro" id="IPR007566">
    <property type="entry name" value="PEP_COase_arc-type"/>
</dbReference>
<dbReference type="eggNOG" id="arCOG04435">
    <property type="taxonomic scope" value="Archaea"/>
</dbReference>
<evidence type="ECO:0000313" key="5">
    <source>
        <dbReference type="EMBL" id="AET32163.1"/>
    </source>
</evidence>
<gene>
    <name evidence="5" type="ORF">P186_0713</name>
</gene>
<dbReference type="SUPFAM" id="SSF51621">
    <property type="entry name" value="Phosphoenolpyruvate/pyruvate domain"/>
    <property type="match status" value="1"/>
</dbReference>
<keyword evidence="3" id="KW-0120">Carbon dioxide fixation</keyword>
<dbReference type="HOGENOM" id="CLU_517433_0_0_2"/>
<dbReference type="GO" id="GO:0008964">
    <property type="term" value="F:phosphoenolpyruvate carboxylase activity"/>
    <property type="evidence" value="ECO:0007669"/>
    <property type="project" value="UniProtKB-UniRule"/>
</dbReference>
<name>G7VI71_9CREN</name>
<evidence type="ECO:0000256" key="1">
    <source>
        <dbReference type="ARBA" id="ARBA00022842"/>
    </source>
</evidence>
<accession>G7VI71</accession>
<dbReference type="GO" id="GO:0006099">
    <property type="term" value="P:tricarboxylic acid cycle"/>
    <property type="evidence" value="ECO:0007669"/>
    <property type="project" value="InterPro"/>
</dbReference>
<evidence type="ECO:0000256" key="3">
    <source>
        <dbReference type="ARBA" id="ARBA00023300"/>
    </source>
</evidence>
<dbReference type="EC" id="4.1.1.31" evidence="4"/>
<organism evidence="5 6">
    <name type="scientific">Pyrobaculum ferrireducens</name>
    <dbReference type="NCBI Taxonomy" id="1104324"/>
    <lineage>
        <taxon>Archaea</taxon>
        <taxon>Thermoproteota</taxon>
        <taxon>Thermoprotei</taxon>
        <taxon>Thermoproteales</taxon>
        <taxon>Thermoproteaceae</taxon>
        <taxon>Pyrobaculum</taxon>
    </lineage>
</organism>
<proteinExistence type="predicted"/>
<evidence type="ECO:0000256" key="4">
    <source>
        <dbReference type="NCBIfam" id="TIGR02751"/>
    </source>
</evidence>
<dbReference type="NCBIfam" id="TIGR02751">
    <property type="entry name" value="PEPCase_arch"/>
    <property type="match status" value="1"/>
</dbReference>
<dbReference type="PIRSF" id="PIRSF006677">
    <property type="entry name" value="UCP006677"/>
    <property type="match status" value="1"/>
</dbReference>